<keyword evidence="3" id="KW-0326">Glycosidase</keyword>
<evidence type="ECO:0000256" key="3">
    <source>
        <dbReference type="ARBA" id="ARBA00023295"/>
    </source>
</evidence>
<gene>
    <name evidence="5" type="ORF">BDV23DRAFT_183843</name>
</gene>
<dbReference type="Proteomes" id="UP000326877">
    <property type="component" value="Unassembled WGS sequence"/>
</dbReference>
<keyword evidence="2" id="KW-0378">Hydrolase</keyword>
<dbReference type="GO" id="GO:0035556">
    <property type="term" value="P:intracellular signal transduction"/>
    <property type="evidence" value="ECO:0007669"/>
    <property type="project" value="InterPro"/>
</dbReference>
<reference evidence="5" key="1">
    <citation type="submission" date="2019-04" db="EMBL/GenBank/DDBJ databases">
        <title>Friends and foes A comparative genomics studyof 23 Aspergillus species from section Flavi.</title>
        <authorList>
            <consortium name="DOE Joint Genome Institute"/>
            <person name="Kjaerbolling I."/>
            <person name="Vesth T."/>
            <person name="Frisvad J.C."/>
            <person name="Nybo J.L."/>
            <person name="Theobald S."/>
            <person name="Kildgaard S."/>
            <person name="Isbrandt T."/>
            <person name="Kuo A."/>
            <person name="Sato A."/>
            <person name="Lyhne E.K."/>
            <person name="Kogle M.E."/>
            <person name="Wiebenga A."/>
            <person name="Kun R.S."/>
            <person name="Lubbers R.J."/>
            <person name="Makela M.R."/>
            <person name="Barry K."/>
            <person name="Chovatia M."/>
            <person name="Clum A."/>
            <person name="Daum C."/>
            <person name="Haridas S."/>
            <person name="He G."/>
            <person name="LaButti K."/>
            <person name="Lipzen A."/>
            <person name="Mondo S."/>
            <person name="Riley R."/>
            <person name="Salamov A."/>
            <person name="Simmons B.A."/>
            <person name="Magnuson J.K."/>
            <person name="Henrissat B."/>
            <person name="Mortensen U.H."/>
            <person name="Larsen T.O."/>
            <person name="Devries R.P."/>
            <person name="Grigoriev I.V."/>
            <person name="Machida M."/>
            <person name="Baker S.E."/>
            <person name="Andersen M.R."/>
        </authorList>
    </citation>
    <scope>NUCLEOTIDE SEQUENCE [LARGE SCALE GENOMIC DNA]</scope>
    <source>
        <strain evidence="5">IBT 14317</strain>
    </source>
</reference>
<evidence type="ECO:0000259" key="4">
    <source>
        <dbReference type="PROSITE" id="PS50008"/>
    </source>
</evidence>
<protein>
    <recommendedName>
        <fullName evidence="4">PI-PLC Y-box domain-containing protein</fullName>
    </recommendedName>
</protein>
<feature type="domain" description="PI-PLC Y-box" evidence="4">
    <location>
        <begin position="19"/>
        <end position="80"/>
    </location>
</feature>
<dbReference type="SUPFAM" id="SSF49899">
    <property type="entry name" value="Concanavalin A-like lectins/glucanases"/>
    <property type="match status" value="2"/>
</dbReference>
<evidence type="ECO:0000256" key="1">
    <source>
        <dbReference type="ARBA" id="ARBA00022729"/>
    </source>
</evidence>
<evidence type="ECO:0000256" key="2">
    <source>
        <dbReference type="ARBA" id="ARBA00022801"/>
    </source>
</evidence>
<name>A0A5N7C7N8_PETAA</name>
<keyword evidence="1" id="KW-0732">Signal</keyword>
<dbReference type="InterPro" id="IPR023296">
    <property type="entry name" value="Glyco_hydro_beta-prop_sf"/>
</dbReference>
<dbReference type="GO" id="GO:0004435">
    <property type="term" value="F:phosphatidylinositol-4,5-bisphosphate phospholipase C activity"/>
    <property type="evidence" value="ECO:0007669"/>
    <property type="project" value="InterPro"/>
</dbReference>
<dbReference type="GO" id="GO:0006629">
    <property type="term" value="P:lipid metabolic process"/>
    <property type="evidence" value="ECO:0007669"/>
    <property type="project" value="InterPro"/>
</dbReference>
<dbReference type="InterPro" id="IPR013320">
    <property type="entry name" value="ConA-like_dom_sf"/>
</dbReference>
<dbReference type="OrthoDB" id="408373at2759"/>
<dbReference type="AlphaFoldDB" id="A0A5N7C7N8"/>
<organism evidence="5">
    <name type="scientific">Petromyces alliaceus</name>
    <name type="common">Aspergillus alliaceus</name>
    <dbReference type="NCBI Taxonomy" id="209559"/>
    <lineage>
        <taxon>Eukaryota</taxon>
        <taxon>Fungi</taxon>
        <taxon>Dikarya</taxon>
        <taxon>Ascomycota</taxon>
        <taxon>Pezizomycotina</taxon>
        <taxon>Eurotiomycetes</taxon>
        <taxon>Eurotiomycetidae</taxon>
        <taxon>Eurotiales</taxon>
        <taxon>Aspergillaceae</taxon>
        <taxon>Aspergillus</taxon>
        <taxon>Aspergillus subgen. Circumdati</taxon>
    </lineage>
</organism>
<accession>A0A5N7C7N8</accession>
<dbReference type="PROSITE" id="PS50008">
    <property type="entry name" value="PIPLC_Y_DOMAIN"/>
    <property type="match status" value="1"/>
</dbReference>
<evidence type="ECO:0000313" key="5">
    <source>
        <dbReference type="EMBL" id="KAE8390151.1"/>
    </source>
</evidence>
<dbReference type="GO" id="GO:0016798">
    <property type="term" value="F:hydrolase activity, acting on glycosyl bonds"/>
    <property type="evidence" value="ECO:0007669"/>
    <property type="project" value="UniProtKB-KW"/>
</dbReference>
<proteinExistence type="predicted"/>
<dbReference type="Gene3D" id="2.60.120.200">
    <property type="match status" value="2"/>
</dbReference>
<dbReference type="SUPFAM" id="SSF75005">
    <property type="entry name" value="Arabinanase/levansucrase/invertase"/>
    <property type="match status" value="1"/>
</dbReference>
<dbReference type="EMBL" id="ML735258">
    <property type="protein sequence ID" value="KAE8390151.1"/>
    <property type="molecule type" value="Genomic_DNA"/>
</dbReference>
<dbReference type="InterPro" id="IPR001711">
    <property type="entry name" value="PLipase_C_Pinositol-sp_Y"/>
</dbReference>
<sequence>MGYGPQRFDIIKADPYSDRAWSDPVRYDPKSIDPDLFWDDGRAVYVAIAGTNLQTIDLKLALVNGRFSLQSRGVESGWYLPRSKDIPGDGPFANDSDVVDFQPNSTIPRHFDFWRWPNKNPYAVSPPAHPGTLQLTPSLASITAGYKNYSAGYQLADLTLIMRRQTDTMFEYSVDVNFTPKARNEERPAHEIQLIGQAPATIVSDGAGLFTGSLVGVYATNNGGSGATPSYISRWRYRGIGQAIAKGQYEIAL</sequence>